<feature type="region of interest" description="Disordered" evidence="1">
    <location>
        <begin position="42"/>
        <end position="66"/>
    </location>
</feature>
<protein>
    <submittedName>
        <fullName evidence="2">Uncharacterized protein</fullName>
    </submittedName>
</protein>
<evidence type="ECO:0000256" key="1">
    <source>
        <dbReference type="SAM" id="MobiDB-lite"/>
    </source>
</evidence>
<evidence type="ECO:0000313" key="2">
    <source>
        <dbReference type="EMBL" id="MBC2862109.1"/>
    </source>
</evidence>
<gene>
    <name evidence="2" type="ORF">H7U16_02730</name>
</gene>
<organism evidence="2 3">
    <name type="scientific">Klebsiella pneumoniae</name>
    <dbReference type="NCBI Taxonomy" id="573"/>
    <lineage>
        <taxon>Bacteria</taxon>
        <taxon>Pseudomonadati</taxon>
        <taxon>Pseudomonadota</taxon>
        <taxon>Gammaproteobacteria</taxon>
        <taxon>Enterobacterales</taxon>
        <taxon>Enterobacteriaceae</taxon>
        <taxon>Klebsiella/Raoultella group</taxon>
        <taxon>Klebsiella</taxon>
        <taxon>Klebsiella pneumoniae complex</taxon>
    </lineage>
</organism>
<proteinExistence type="predicted"/>
<accession>A0A7X1HS19</accession>
<evidence type="ECO:0000313" key="3">
    <source>
        <dbReference type="Proteomes" id="UP000592342"/>
    </source>
</evidence>
<dbReference type="Proteomes" id="UP000592342">
    <property type="component" value="Unassembled WGS sequence"/>
</dbReference>
<dbReference type="EMBL" id="JACLRA010000001">
    <property type="protein sequence ID" value="MBC2862109.1"/>
    <property type="molecule type" value="Genomic_DNA"/>
</dbReference>
<comment type="caution">
    <text evidence="2">The sequence shown here is derived from an EMBL/GenBank/DDBJ whole genome shotgun (WGS) entry which is preliminary data.</text>
</comment>
<reference evidence="2 3" key="1">
    <citation type="submission" date="2020-08" db="EMBL/GenBank/DDBJ databases">
        <title>Tigecycline and colistin resistance in Klebsiella pneumoniae.</title>
        <authorList>
            <person name="Ramesh N."/>
            <person name="Shanthini T."/>
            <person name="Prasanth M."/>
            <person name="Senthilkumar N."/>
            <person name="Meesala Krishna M."/>
            <person name="Guruswami G."/>
        </authorList>
    </citation>
    <scope>NUCLEOTIDE SEQUENCE [LARGE SCALE GENOMIC DNA]</scope>
    <source>
        <strain evidence="2 3">SHM 84</strain>
    </source>
</reference>
<dbReference type="AlphaFoldDB" id="A0A7X1HS19"/>
<feature type="compositionally biased region" description="Basic and acidic residues" evidence="1">
    <location>
        <begin position="57"/>
        <end position="66"/>
    </location>
</feature>
<name>A0A7X1HS19_KLEPN</name>
<sequence length="66" mass="7508">MFWLVFLSGTFVLNLRQVTQAVRFENPASDMSFIYNVRDTTKTSQQKPAANGGGSEQEQRLVLRNN</sequence>